<feature type="domain" description="Letm1 RBD" evidence="2">
    <location>
        <begin position="40"/>
        <end position="97"/>
    </location>
</feature>
<dbReference type="Proteomes" id="UP000176050">
    <property type="component" value="Chromosome"/>
</dbReference>
<dbReference type="EMBL" id="CP017478">
    <property type="protein sequence ID" value="AOW19719.1"/>
    <property type="molecule type" value="Genomic_DNA"/>
</dbReference>
<dbReference type="AlphaFoldDB" id="A0A1D8P572"/>
<protein>
    <recommendedName>
        <fullName evidence="2">Letm1 RBD domain-containing protein</fullName>
    </recommendedName>
</protein>
<organism evidence="3 4">
    <name type="scientific">Urechidicola croceus</name>
    <dbReference type="NCBI Taxonomy" id="1850246"/>
    <lineage>
        <taxon>Bacteria</taxon>
        <taxon>Pseudomonadati</taxon>
        <taxon>Bacteroidota</taxon>
        <taxon>Flavobacteriia</taxon>
        <taxon>Flavobacteriales</taxon>
        <taxon>Flavobacteriaceae</taxon>
        <taxon>Urechidicola</taxon>
    </lineage>
</organism>
<dbReference type="STRING" id="1850246.LPB138_03055"/>
<dbReference type="GO" id="GO:0043022">
    <property type="term" value="F:ribosome binding"/>
    <property type="evidence" value="ECO:0007669"/>
    <property type="project" value="InterPro"/>
</dbReference>
<dbReference type="KEGG" id="lul:LPB138_03055"/>
<name>A0A1D8P572_9FLAO</name>
<dbReference type="RefSeq" id="WP_070235835.1">
    <property type="nucleotide sequence ID" value="NZ_CP017478.1"/>
</dbReference>
<keyword evidence="4" id="KW-1185">Reference proteome</keyword>
<evidence type="ECO:0000256" key="1">
    <source>
        <dbReference type="SAM" id="Phobius"/>
    </source>
</evidence>
<keyword evidence="1" id="KW-0812">Transmembrane</keyword>
<feature type="transmembrane region" description="Helical" evidence="1">
    <location>
        <begin position="55"/>
        <end position="78"/>
    </location>
</feature>
<sequence>MKTKEEINELVLRNKKILLREINNSKELANLLGKSTYAKLTEEERIKVKKQLLDICRGIPAFTIFMLPGGAILLPILIKLIPDLLPSNYRKNKNTEDQ</sequence>
<reference evidence="3 4" key="1">
    <citation type="submission" date="2016-10" db="EMBL/GenBank/DDBJ databases">
        <title>Lutibacter sp. LPB0138, isolated from marine gastropod.</title>
        <authorList>
            <person name="Kim E."/>
            <person name="Yi H."/>
        </authorList>
    </citation>
    <scope>NUCLEOTIDE SEQUENCE [LARGE SCALE GENOMIC DNA]</scope>
    <source>
        <strain evidence="3 4">LPB0138</strain>
    </source>
</reference>
<keyword evidence="1" id="KW-0472">Membrane</keyword>
<evidence type="ECO:0000259" key="2">
    <source>
        <dbReference type="Pfam" id="PF07766"/>
    </source>
</evidence>
<dbReference type="InterPro" id="IPR033122">
    <property type="entry name" value="LETM1-like_RBD"/>
</dbReference>
<proteinExistence type="predicted"/>
<dbReference type="Pfam" id="PF07766">
    <property type="entry name" value="LETM1_RBD"/>
    <property type="match status" value="1"/>
</dbReference>
<accession>A0A1D8P572</accession>
<dbReference type="OrthoDB" id="1421172at2"/>
<gene>
    <name evidence="3" type="ORF">LPB138_03055</name>
</gene>
<keyword evidence="1" id="KW-1133">Transmembrane helix</keyword>
<evidence type="ECO:0000313" key="3">
    <source>
        <dbReference type="EMBL" id="AOW19719.1"/>
    </source>
</evidence>
<evidence type="ECO:0000313" key="4">
    <source>
        <dbReference type="Proteomes" id="UP000176050"/>
    </source>
</evidence>